<dbReference type="Pfam" id="PF08172">
    <property type="entry name" value="CASP_C"/>
    <property type="match status" value="1"/>
</dbReference>
<dbReference type="OMA" id="WQQEGFN"/>
<comment type="subcellular location">
    <subcellularLocation>
        <location evidence="1">Golgi apparatus membrane</location>
        <topology evidence="1">Single-pass type IV membrane protein</topology>
    </subcellularLocation>
</comment>
<dbReference type="AlphaFoldDB" id="D6RLQ3"/>
<reference evidence="14 15" key="1">
    <citation type="journal article" date="2010" name="Proc. Natl. Acad. Sci. U.S.A.">
        <title>Insights into evolution of multicellular fungi from the assembled chromosomes of the mushroom Coprinopsis cinerea (Coprinus cinereus).</title>
        <authorList>
            <person name="Stajich J.E."/>
            <person name="Wilke S.K."/>
            <person name="Ahren D."/>
            <person name="Au C.H."/>
            <person name="Birren B.W."/>
            <person name="Borodovsky M."/>
            <person name="Burns C."/>
            <person name="Canback B."/>
            <person name="Casselton L.A."/>
            <person name="Cheng C.K."/>
            <person name="Deng J."/>
            <person name="Dietrich F.S."/>
            <person name="Fargo D.C."/>
            <person name="Farman M.L."/>
            <person name="Gathman A.C."/>
            <person name="Goldberg J."/>
            <person name="Guigo R."/>
            <person name="Hoegger P.J."/>
            <person name="Hooker J.B."/>
            <person name="Huggins A."/>
            <person name="James T.Y."/>
            <person name="Kamada T."/>
            <person name="Kilaru S."/>
            <person name="Kodira C."/>
            <person name="Kues U."/>
            <person name="Kupfer D."/>
            <person name="Kwan H.S."/>
            <person name="Lomsadze A."/>
            <person name="Li W."/>
            <person name="Lilly W.W."/>
            <person name="Ma L.J."/>
            <person name="Mackey A.J."/>
            <person name="Manning G."/>
            <person name="Martin F."/>
            <person name="Muraguchi H."/>
            <person name="Natvig D.O."/>
            <person name="Palmerini H."/>
            <person name="Ramesh M.A."/>
            <person name="Rehmeyer C.J."/>
            <person name="Roe B.A."/>
            <person name="Shenoy N."/>
            <person name="Stanke M."/>
            <person name="Ter-Hovhannisyan V."/>
            <person name="Tunlid A."/>
            <person name="Velagapudi R."/>
            <person name="Vision T.J."/>
            <person name="Zeng Q."/>
            <person name="Zolan M.E."/>
            <person name="Pukkila P.J."/>
        </authorList>
    </citation>
    <scope>NUCLEOTIDE SEQUENCE [LARGE SCALE GENOMIC DNA]</scope>
    <source>
        <strain evidence="15">Okayama-7 / 130 / ATCC MYA-4618 / FGSC 9003</strain>
    </source>
</reference>
<dbReference type="InterPro" id="IPR012955">
    <property type="entry name" value="CASP_C"/>
</dbReference>
<gene>
    <name evidence="14" type="ORF">CC1G_14246</name>
</gene>
<dbReference type="RefSeq" id="XP_002911715.1">
    <property type="nucleotide sequence ID" value="XM_002911669.1"/>
</dbReference>
<evidence type="ECO:0000256" key="4">
    <source>
        <dbReference type="ARBA" id="ARBA00022448"/>
    </source>
</evidence>
<feature type="domain" description="CASP C-terminal" evidence="12">
    <location>
        <begin position="478"/>
        <end position="719"/>
    </location>
</feature>
<feature type="region of interest" description="Disordered" evidence="11">
    <location>
        <begin position="423"/>
        <end position="445"/>
    </location>
</feature>
<feature type="coiled-coil region" evidence="10">
    <location>
        <begin position="302"/>
        <end position="402"/>
    </location>
</feature>
<evidence type="ECO:0000256" key="2">
    <source>
        <dbReference type="ARBA" id="ARBA00006415"/>
    </source>
</evidence>
<dbReference type="HOGENOM" id="CLU_016758_0_0_1"/>
<evidence type="ECO:0000313" key="14">
    <source>
        <dbReference type="EMBL" id="EFI28221.1"/>
    </source>
</evidence>
<dbReference type="STRING" id="240176.D6RLQ3"/>
<keyword evidence="5" id="KW-0812">Transmembrane</keyword>
<dbReference type="VEuPathDB" id="FungiDB:CC1G_14246"/>
<evidence type="ECO:0000256" key="9">
    <source>
        <dbReference type="ARBA" id="ARBA00023136"/>
    </source>
</evidence>
<evidence type="ECO:0000256" key="10">
    <source>
        <dbReference type="SAM" id="Coils"/>
    </source>
</evidence>
<evidence type="ECO:0000256" key="8">
    <source>
        <dbReference type="ARBA" id="ARBA00023054"/>
    </source>
</evidence>
<evidence type="ECO:0000256" key="6">
    <source>
        <dbReference type="ARBA" id="ARBA00022989"/>
    </source>
</evidence>
<evidence type="ECO:0000259" key="13">
    <source>
        <dbReference type="Pfam" id="PF25398"/>
    </source>
</evidence>
<evidence type="ECO:0000256" key="11">
    <source>
        <dbReference type="SAM" id="MobiDB-lite"/>
    </source>
</evidence>
<feature type="domain" description="Cux N-terminal" evidence="13">
    <location>
        <begin position="57"/>
        <end position="168"/>
    </location>
</feature>
<keyword evidence="9" id="KW-0472">Membrane</keyword>
<dbReference type="InParanoid" id="D6RLQ3"/>
<sequence length="729" mass="82854">MTEEKSPRLMLWPSRGNLDANSASRKAKPHDLKPLLYIVHDDQVPSSCVIATNMSSNASNFSAALATWQEINLSELQKKLDGQGVEIVENQKEGLLGRKALADKTKGIKLPDDEKLNAFRGLLKAYQAEIDNITKRCKTSDNAFLNVYKILAEAPDPYPLLEAAVDQAVKVTEAVEQEAELKRLREENADMKKRISEFSSLESNKKKLELKVEQMEQKMDDLVQDKVAQKVNELNATYDERIRNFEEREQDLQKQLSLAKTQLRDLRASNETNQAKLFDQTQRQDQEIFSKLAEVDMIIADLDRANTRIATVERRNEILRAEIETLRSGNETSDKVKTLETQISELEAESERLSRSLENQKALTSEVEQNGIRKAKEITDELQRKAAEVETLKQRLARLSDYDEIKRELEIIKYVEFAGLDDEDGDQDVHLPDANASKSESQHNKSLEALLASKNKRIQEELTKFRILHNELQESLKNVENKLDSTSAELAKQKELNEKLENDLLAINNPDEKANGSANKSGDDDDILANLDVGKKSADNSTRSTPIPFASSADTSILPIVTSQRDRFRQRNAELEEELRKQYQTISELRAEIKSLQADNLKLYEKVRYMQSYREESAGMRPVSQLDPLPGSSRGGGDSGYSLEDGMSKYHSRYEESVNPFEAFRGREQTRAYQNLNPLERTVLLLTRPLAGSRRARTLFIFYAIFLHVMLIYKTYTCSPVPSAHTYGS</sequence>
<proteinExistence type="inferred from homology"/>
<dbReference type="EMBL" id="AACS02000003">
    <property type="protein sequence ID" value="EFI28221.1"/>
    <property type="molecule type" value="Genomic_DNA"/>
</dbReference>
<evidence type="ECO:0000256" key="1">
    <source>
        <dbReference type="ARBA" id="ARBA00004409"/>
    </source>
</evidence>
<comment type="similarity">
    <text evidence="2">Belongs to the CASP family.</text>
</comment>
<dbReference type="FunCoup" id="D6RLQ3">
    <property type="interactions" value="116"/>
</dbReference>
<name>D6RLQ3_COPC7</name>
<comment type="caution">
    <text evidence="14">The sequence shown here is derived from an EMBL/GenBank/DDBJ whole genome shotgun (WGS) entry which is preliminary data.</text>
</comment>
<keyword evidence="8 10" id="KW-0175">Coiled coil</keyword>
<accession>D6RLQ3</accession>
<dbReference type="PANTHER" id="PTHR14043:SF2">
    <property type="entry name" value="HOMEOBOX PROTEIN CUT"/>
    <property type="match status" value="1"/>
</dbReference>
<feature type="region of interest" description="Disordered" evidence="11">
    <location>
        <begin position="619"/>
        <end position="639"/>
    </location>
</feature>
<organism evidence="14 15">
    <name type="scientific">Coprinopsis cinerea (strain Okayama-7 / 130 / ATCC MYA-4618 / FGSC 9003)</name>
    <name type="common">Inky cap fungus</name>
    <name type="synonym">Hormographiella aspergillata</name>
    <dbReference type="NCBI Taxonomy" id="240176"/>
    <lineage>
        <taxon>Eukaryota</taxon>
        <taxon>Fungi</taxon>
        <taxon>Dikarya</taxon>
        <taxon>Basidiomycota</taxon>
        <taxon>Agaricomycotina</taxon>
        <taxon>Agaricomycetes</taxon>
        <taxon>Agaricomycetidae</taxon>
        <taxon>Agaricales</taxon>
        <taxon>Agaricineae</taxon>
        <taxon>Psathyrellaceae</taxon>
        <taxon>Coprinopsis</taxon>
    </lineage>
</organism>
<evidence type="ECO:0000256" key="5">
    <source>
        <dbReference type="ARBA" id="ARBA00022692"/>
    </source>
</evidence>
<evidence type="ECO:0000256" key="3">
    <source>
        <dbReference type="ARBA" id="ARBA00018691"/>
    </source>
</evidence>
<evidence type="ECO:0000259" key="12">
    <source>
        <dbReference type="Pfam" id="PF08172"/>
    </source>
</evidence>
<dbReference type="GeneID" id="9378329"/>
<protein>
    <recommendedName>
        <fullName evidence="3">Protein CASP</fullName>
    </recommendedName>
</protein>
<feature type="region of interest" description="Disordered" evidence="11">
    <location>
        <begin position="1"/>
        <end position="26"/>
    </location>
</feature>
<keyword evidence="6" id="KW-1133">Transmembrane helix</keyword>
<evidence type="ECO:0000313" key="15">
    <source>
        <dbReference type="Proteomes" id="UP000001861"/>
    </source>
</evidence>
<dbReference type="OrthoDB" id="10257567at2759"/>
<dbReference type="PANTHER" id="PTHR14043">
    <property type="entry name" value="CCAAT DISPLACEMENT PROTEIN-RELATED"/>
    <property type="match status" value="1"/>
</dbReference>
<dbReference type="InterPro" id="IPR057476">
    <property type="entry name" value="Cux_N"/>
</dbReference>
<keyword evidence="15" id="KW-1185">Reference proteome</keyword>
<dbReference type="Pfam" id="PF25398">
    <property type="entry name" value="CUX1_N"/>
    <property type="match status" value="1"/>
</dbReference>
<feature type="region of interest" description="Disordered" evidence="11">
    <location>
        <begin position="508"/>
        <end position="527"/>
    </location>
</feature>
<dbReference type="GO" id="GO:0000139">
    <property type="term" value="C:Golgi membrane"/>
    <property type="evidence" value="ECO:0007669"/>
    <property type="project" value="UniProtKB-SubCell"/>
</dbReference>
<feature type="coiled-coil region" evidence="10">
    <location>
        <begin position="174"/>
        <end position="269"/>
    </location>
</feature>
<feature type="coiled-coil region" evidence="10">
    <location>
        <begin position="558"/>
        <end position="606"/>
    </location>
</feature>
<evidence type="ECO:0000256" key="7">
    <source>
        <dbReference type="ARBA" id="ARBA00023034"/>
    </source>
</evidence>
<dbReference type="GO" id="GO:0006891">
    <property type="term" value="P:intra-Golgi vesicle-mediated transport"/>
    <property type="evidence" value="ECO:0007669"/>
    <property type="project" value="InterPro"/>
</dbReference>
<dbReference type="KEGG" id="cci:CC1G_14246"/>
<dbReference type="Proteomes" id="UP000001861">
    <property type="component" value="Unassembled WGS sequence"/>
</dbReference>
<keyword evidence="4" id="KW-0813">Transport</keyword>
<dbReference type="eggNOG" id="KOG0963">
    <property type="taxonomic scope" value="Eukaryota"/>
</dbReference>
<keyword evidence="7" id="KW-0333">Golgi apparatus</keyword>
<feature type="coiled-coil region" evidence="10">
    <location>
        <begin position="116"/>
        <end position="143"/>
    </location>
</feature>